<dbReference type="EMBL" id="FWXH01000002">
    <property type="protein sequence ID" value="SMC17508.1"/>
    <property type="molecule type" value="Genomic_DNA"/>
</dbReference>
<evidence type="ECO:0000256" key="7">
    <source>
        <dbReference type="ARBA" id="ARBA00023204"/>
    </source>
</evidence>
<evidence type="ECO:0000256" key="6">
    <source>
        <dbReference type="ARBA" id="ARBA00022840"/>
    </source>
</evidence>
<dbReference type="STRING" id="1121291.SAMN02745134_00362"/>
<dbReference type="CDD" id="cd03241">
    <property type="entry name" value="ABC_RecN"/>
    <property type="match status" value="2"/>
</dbReference>
<evidence type="ECO:0000259" key="10">
    <source>
        <dbReference type="Pfam" id="PF02463"/>
    </source>
</evidence>
<comment type="function">
    <text evidence="1 9">May be involved in recombinational repair of damaged DNA.</text>
</comment>
<feature type="domain" description="RecF/RecN/SMC N-terminal" evidence="10">
    <location>
        <begin position="2"/>
        <end position="499"/>
    </location>
</feature>
<dbReference type="InterPro" id="IPR003395">
    <property type="entry name" value="RecF/RecN/SMC_N"/>
</dbReference>
<organism evidence="11 12">
    <name type="scientific">Clostridium acidisoli DSM 12555</name>
    <dbReference type="NCBI Taxonomy" id="1121291"/>
    <lineage>
        <taxon>Bacteria</taxon>
        <taxon>Bacillati</taxon>
        <taxon>Bacillota</taxon>
        <taxon>Clostridia</taxon>
        <taxon>Eubacteriales</taxon>
        <taxon>Clostridiaceae</taxon>
        <taxon>Clostridium</taxon>
    </lineage>
</organism>
<keyword evidence="4" id="KW-0547">Nucleotide-binding</keyword>
<dbReference type="GO" id="GO:0009432">
    <property type="term" value="P:SOS response"/>
    <property type="evidence" value="ECO:0007669"/>
    <property type="project" value="TreeGrafter"/>
</dbReference>
<dbReference type="GO" id="GO:0006310">
    <property type="term" value="P:DNA recombination"/>
    <property type="evidence" value="ECO:0007669"/>
    <property type="project" value="InterPro"/>
</dbReference>
<sequence>MLLQLNISNFALIENLGISFESGFNILSGETGAGKSILIDAINYVLGVKFTKNSIRTGEKKTFVEAVFTIENNKTKEILRNFDIDFDDILVITREAFQSGKSIAKINNKTIILNQLKEVSDTLMDIHGQHENQNLMSVEKHIVYLDNYGYDMLKNVKNQYSIYYDEFKKIDLKIKDLQNKTGSDDKIVDFLKYQIDEITKSKLKIGEDEELEEKYSIISNSENIKKVLSNSYERLYNGEENTSSIFDSIGIIIKELGSIEKHSEEIMKIKNSLEEMYYSLEQNIADIRNIKDNIEFDDSELEYINNRLYTIDNLKKKYGKTIEDITNYKEKIIKEYEELIHSSEIIGELEKTRSEAYIKVIQYAEKIHQIREKISKSLESKVLHELKYIGLEKSIFKVNIKFEEEAVSENGADRVQFFITTNPGEPLRPLEKVVSGGELSRIMLALKTVFVDKDNIPSVIFDEIDTGISGRVAQSVAEKLYNISNKHQVFCVTHLPQIACMSDIHYLVEKKVIGNKTYTYVNRMSLEDKEKSIAMMIGGSEVTKLTLENAKEMIRLADGKKKNIRQNY</sequence>
<evidence type="ECO:0000256" key="2">
    <source>
        <dbReference type="ARBA" id="ARBA00009441"/>
    </source>
</evidence>
<dbReference type="GO" id="GO:0043590">
    <property type="term" value="C:bacterial nucleoid"/>
    <property type="evidence" value="ECO:0007669"/>
    <property type="project" value="TreeGrafter"/>
</dbReference>
<dbReference type="OrthoDB" id="9806954at2"/>
<protein>
    <recommendedName>
        <fullName evidence="3 9">DNA repair protein RecN</fullName>
    </recommendedName>
    <alternativeName>
        <fullName evidence="8 9">Recombination protein N</fullName>
    </alternativeName>
</protein>
<dbReference type="AlphaFoldDB" id="A0A1W1X1A4"/>
<dbReference type="Proteomes" id="UP000192468">
    <property type="component" value="Unassembled WGS sequence"/>
</dbReference>
<dbReference type="InterPro" id="IPR027417">
    <property type="entry name" value="P-loop_NTPase"/>
</dbReference>
<dbReference type="GO" id="GO:0005524">
    <property type="term" value="F:ATP binding"/>
    <property type="evidence" value="ECO:0007669"/>
    <property type="project" value="UniProtKB-KW"/>
</dbReference>
<evidence type="ECO:0000256" key="4">
    <source>
        <dbReference type="ARBA" id="ARBA00022741"/>
    </source>
</evidence>
<evidence type="ECO:0000256" key="5">
    <source>
        <dbReference type="ARBA" id="ARBA00022763"/>
    </source>
</evidence>
<name>A0A1W1X1A4_9CLOT</name>
<proteinExistence type="inferred from homology"/>
<keyword evidence="12" id="KW-1185">Reference proteome</keyword>
<dbReference type="FunFam" id="3.40.50.300:FF:000356">
    <property type="entry name" value="DNA repair protein RecN"/>
    <property type="match status" value="1"/>
</dbReference>
<keyword evidence="7 9" id="KW-0234">DNA repair</keyword>
<keyword evidence="5 9" id="KW-0227">DNA damage</keyword>
<evidence type="ECO:0000256" key="3">
    <source>
        <dbReference type="ARBA" id="ARBA00021315"/>
    </source>
</evidence>
<dbReference type="Gene3D" id="3.40.50.300">
    <property type="entry name" value="P-loop containing nucleotide triphosphate hydrolases"/>
    <property type="match status" value="2"/>
</dbReference>
<evidence type="ECO:0000256" key="9">
    <source>
        <dbReference type="PIRNR" id="PIRNR003128"/>
    </source>
</evidence>
<dbReference type="PANTHER" id="PTHR11059:SF0">
    <property type="entry name" value="DNA REPAIR PROTEIN RECN"/>
    <property type="match status" value="1"/>
</dbReference>
<dbReference type="SUPFAM" id="SSF52540">
    <property type="entry name" value="P-loop containing nucleoside triphosphate hydrolases"/>
    <property type="match status" value="2"/>
</dbReference>
<reference evidence="11 12" key="1">
    <citation type="submission" date="2017-04" db="EMBL/GenBank/DDBJ databases">
        <authorList>
            <person name="Afonso C.L."/>
            <person name="Miller P.J."/>
            <person name="Scott M.A."/>
            <person name="Spackman E."/>
            <person name="Goraichik I."/>
            <person name="Dimitrov K.M."/>
            <person name="Suarez D.L."/>
            <person name="Swayne D.E."/>
        </authorList>
    </citation>
    <scope>NUCLEOTIDE SEQUENCE [LARGE SCALE GENOMIC DNA]</scope>
    <source>
        <strain evidence="11 12">DSM 12555</strain>
    </source>
</reference>
<accession>A0A1W1X1A4</accession>
<evidence type="ECO:0000313" key="11">
    <source>
        <dbReference type="EMBL" id="SMC17508.1"/>
    </source>
</evidence>
<dbReference type="FunFam" id="3.40.50.300:FF:000319">
    <property type="entry name" value="DNA repair protein RecN"/>
    <property type="match status" value="1"/>
</dbReference>
<keyword evidence="6" id="KW-0067">ATP-binding</keyword>
<gene>
    <name evidence="11" type="ORF">SAMN02745134_00362</name>
</gene>
<dbReference type="PANTHER" id="PTHR11059">
    <property type="entry name" value="DNA REPAIR PROTEIN RECN"/>
    <property type="match status" value="1"/>
</dbReference>
<evidence type="ECO:0000313" key="12">
    <source>
        <dbReference type="Proteomes" id="UP000192468"/>
    </source>
</evidence>
<dbReference type="Pfam" id="PF02463">
    <property type="entry name" value="SMC_N"/>
    <property type="match status" value="1"/>
</dbReference>
<dbReference type="PIRSF" id="PIRSF003128">
    <property type="entry name" value="RecN"/>
    <property type="match status" value="1"/>
</dbReference>
<evidence type="ECO:0000256" key="8">
    <source>
        <dbReference type="ARBA" id="ARBA00033408"/>
    </source>
</evidence>
<dbReference type="RefSeq" id="WP_084113551.1">
    <property type="nucleotide sequence ID" value="NZ_FWXH01000002.1"/>
</dbReference>
<dbReference type="InterPro" id="IPR004604">
    <property type="entry name" value="DNA_recomb/repair_RecN"/>
</dbReference>
<comment type="similarity">
    <text evidence="2 9">Belongs to the RecN family.</text>
</comment>
<dbReference type="GO" id="GO:0006281">
    <property type="term" value="P:DNA repair"/>
    <property type="evidence" value="ECO:0007669"/>
    <property type="project" value="UniProtKB-KW"/>
</dbReference>
<evidence type="ECO:0000256" key="1">
    <source>
        <dbReference type="ARBA" id="ARBA00003618"/>
    </source>
</evidence>
<dbReference type="NCBIfam" id="TIGR00634">
    <property type="entry name" value="recN"/>
    <property type="match status" value="1"/>
</dbReference>